<dbReference type="Proteomes" id="UP000560658">
    <property type="component" value="Unassembled WGS sequence"/>
</dbReference>
<dbReference type="RefSeq" id="WP_044165577.1">
    <property type="nucleotide sequence ID" value="NZ_JACIER010000029.1"/>
</dbReference>
<evidence type="ECO:0000313" key="2">
    <source>
        <dbReference type="Proteomes" id="UP000560658"/>
    </source>
</evidence>
<sequence>MKANNKSTAVEMSYFRLSLLSYLRDSHPDKAADKQFIASRGDAAAQAYSEAIKSGHTHDEAGETASQILYAGLHFSPYRTIVTILWDEFADESEIGGSQIDPELAEGLAIELLPRLSAVIEKYTLSDDFADSQEYRLLYTELTGAIQTLLEDGVQ</sequence>
<evidence type="ECO:0008006" key="3">
    <source>
        <dbReference type="Google" id="ProtNLM"/>
    </source>
</evidence>
<organism evidence="1 2">
    <name type="scientific">Bacteroides reticulotermitis</name>
    <dbReference type="NCBI Taxonomy" id="1133319"/>
    <lineage>
        <taxon>Bacteria</taxon>
        <taxon>Pseudomonadati</taxon>
        <taxon>Bacteroidota</taxon>
        <taxon>Bacteroidia</taxon>
        <taxon>Bacteroidales</taxon>
        <taxon>Bacteroidaceae</taxon>
        <taxon>Bacteroides</taxon>
    </lineage>
</organism>
<dbReference type="InterPro" id="IPR036297">
    <property type="entry name" value="PG0816-like_sf"/>
</dbReference>
<dbReference type="AlphaFoldDB" id="A0A840DCG7"/>
<protein>
    <recommendedName>
        <fullName evidence="3">DUF1896 domain-containing protein</fullName>
    </recommendedName>
</protein>
<dbReference type="SUPFAM" id="SSF140753">
    <property type="entry name" value="PG0816-like"/>
    <property type="match status" value="1"/>
</dbReference>
<reference evidence="1" key="1">
    <citation type="submission" date="2020-08" db="EMBL/GenBank/DDBJ databases">
        <title>Genomic Encyclopedia of Type Strains, Phase IV (KMG-IV): sequencing the most valuable type-strain genomes for metagenomic binning, comparative biology and taxonomic classification.</title>
        <authorList>
            <person name="Goeker M."/>
        </authorList>
    </citation>
    <scope>NUCLEOTIDE SEQUENCE [LARGE SCALE GENOMIC DNA]</scope>
    <source>
        <strain evidence="1">DSM 105720</strain>
    </source>
</reference>
<keyword evidence="2" id="KW-1185">Reference proteome</keyword>
<proteinExistence type="predicted"/>
<comment type="caution">
    <text evidence="1">The sequence shown here is derived from an EMBL/GenBank/DDBJ whole genome shotgun (WGS) entry which is preliminary data.</text>
</comment>
<dbReference type="Pfam" id="PF08989">
    <property type="entry name" value="DUF1896"/>
    <property type="match status" value="1"/>
</dbReference>
<accession>A0A840DCG7</accession>
<gene>
    <name evidence="1" type="ORF">GGR06_004169</name>
</gene>
<name>A0A840DCG7_9BACE</name>
<dbReference type="InterPro" id="IPR015082">
    <property type="entry name" value="DUF1896"/>
</dbReference>
<evidence type="ECO:0000313" key="1">
    <source>
        <dbReference type="EMBL" id="MBB4046335.1"/>
    </source>
</evidence>
<dbReference type="EMBL" id="JACIER010000029">
    <property type="protein sequence ID" value="MBB4046335.1"/>
    <property type="molecule type" value="Genomic_DNA"/>
</dbReference>
<dbReference type="Gene3D" id="1.10.8.340">
    <property type="entry name" value="PG0816-like"/>
    <property type="match status" value="1"/>
</dbReference>
<dbReference type="Gene3D" id="1.10.8.330">
    <property type="entry name" value="PG0816-like"/>
    <property type="match status" value="1"/>
</dbReference>